<evidence type="ECO:0000256" key="1">
    <source>
        <dbReference type="SAM" id="MobiDB-lite"/>
    </source>
</evidence>
<comment type="caution">
    <text evidence="3">The sequence shown here is derived from an EMBL/GenBank/DDBJ whole genome shotgun (WGS) entry which is preliminary data.</text>
</comment>
<sequence>MLLPGFVDAHAHADGRLFDASVQLALLRQGVTTVIGGQDGVSYAPGDGAYASEYFAAINGPHPAWRGGGIRDLLASYDGATALNAGVLVPAGTVRHVACGRSTDAASPAELGRMRALVADGLADGALGLSTGLDYVPGIFAGTDELVALAEPVAAAGGVYVSHMRGGYEANSAAGIAEVAEIARRTGVPVHVSHFHAEPPIVHDLLDGLAASGVDATFDAYPYTRGCSILAMPILPASLTVRPVDEVLGALRDPAERQRLLDDWFPSIVDYPSLGPDWPGMLTLAHVASPEHAWALGRTLGDAARAAGTDPASFALDVLAASRLEVNVVMAVRHERSPAELASILAHPRAIGGSDGIFVGGHPHPRARGTFARYLRLLVLQEQALDWPDAAALVSTRAADRFGLGLRGRIRAGWTADLVLVDPDRVRDRATYDEPLALAEGIEDVLVAGVPVLAGGALTGATPGRGIRRGTRGSTTDGRPARSAARAAADRSAARSTSTGA</sequence>
<keyword evidence="4" id="KW-1185">Reference proteome</keyword>
<feature type="domain" description="Amidohydrolase 3" evidence="2">
    <location>
        <begin position="1"/>
        <end position="196"/>
    </location>
</feature>
<feature type="domain" description="Amidohydrolase 3" evidence="2">
    <location>
        <begin position="297"/>
        <end position="452"/>
    </location>
</feature>
<evidence type="ECO:0000313" key="3">
    <source>
        <dbReference type="EMBL" id="TYL54549.1"/>
    </source>
</evidence>
<dbReference type="InterPro" id="IPR013108">
    <property type="entry name" value="Amidohydro_3"/>
</dbReference>
<dbReference type="AlphaFoldDB" id="A0A5S4V907"/>
<gene>
    <name evidence="3" type="ORF">FYC51_02540</name>
</gene>
<feature type="region of interest" description="Disordered" evidence="1">
    <location>
        <begin position="461"/>
        <end position="501"/>
    </location>
</feature>
<dbReference type="InterPro" id="IPR032466">
    <property type="entry name" value="Metal_Hydrolase"/>
</dbReference>
<keyword evidence="3" id="KW-0378">Hydrolase</keyword>
<dbReference type="EMBL" id="VSSB01000001">
    <property type="protein sequence ID" value="TYL54549.1"/>
    <property type="molecule type" value="Genomic_DNA"/>
</dbReference>
<evidence type="ECO:0000259" key="2">
    <source>
        <dbReference type="Pfam" id="PF07969"/>
    </source>
</evidence>
<protein>
    <submittedName>
        <fullName evidence="3">Amidohydrolase family protein</fullName>
    </submittedName>
</protein>
<dbReference type="SUPFAM" id="SSF51338">
    <property type="entry name" value="Composite domain of metallo-dependent hydrolases"/>
    <property type="match status" value="1"/>
</dbReference>
<dbReference type="Proteomes" id="UP000325243">
    <property type="component" value="Unassembled WGS sequence"/>
</dbReference>
<dbReference type="Pfam" id="PF07969">
    <property type="entry name" value="Amidohydro_3"/>
    <property type="match status" value="2"/>
</dbReference>
<dbReference type="Gene3D" id="3.20.20.140">
    <property type="entry name" value="Metal-dependent hydrolases"/>
    <property type="match status" value="2"/>
</dbReference>
<reference evidence="3 4" key="1">
    <citation type="submission" date="2019-08" db="EMBL/GenBank/DDBJ databases">
        <authorList>
            <person name="Hu J."/>
        </authorList>
    </citation>
    <scope>NUCLEOTIDE SEQUENCE [LARGE SCALE GENOMIC DNA]</scope>
    <source>
        <strain evidence="3 4">NEAU-184</strain>
    </source>
</reference>
<proteinExistence type="predicted"/>
<name>A0A5S4V907_9MICO</name>
<evidence type="ECO:0000313" key="4">
    <source>
        <dbReference type="Proteomes" id="UP000325243"/>
    </source>
</evidence>
<dbReference type="GO" id="GO:0016810">
    <property type="term" value="F:hydrolase activity, acting on carbon-nitrogen (but not peptide) bonds"/>
    <property type="evidence" value="ECO:0007669"/>
    <property type="project" value="InterPro"/>
</dbReference>
<accession>A0A5S4V907</accession>
<organism evidence="3 4">
    <name type="scientific">Agromyces mariniharenae</name>
    <dbReference type="NCBI Taxonomy" id="2604423"/>
    <lineage>
        <taxon>Bacteria</taxon>
        <taxon>Bacillati</taxon>
        <taxon>Actinomycetota</taxon>
        <taxon>Actinomycetes</taxon>
        <taxon>Micrococcales</taxon>
        <taxon>Microbacteriaceae</taxon>
        <taxon>Agromyces</taxon>
    </lineage>
</organism>
<dbReference type="InterPro" id="IPR011059">
    <property type="entry name" value="Metal-dep_hydrolase_composite"/>
</dbReference>
<dbReference type="SUPFAM" id="SSF51556">
    <property type="entry name" value="Metallo-dependent hydrolases"/>
    <property type="match status" value="1"/>
</dbReference>
<feature type="compositionally biased region" description="Low complexity" evidence="1">
    <location>
        <begin position="472"/>
        <end position="487"/>
    </location>
</feature>